<dbReference type="SUPFAM" id="SSF55729">
    <property type="entry name" value="Acyl-CoA N-acyltransferases (Nat)"/>
    <property type="match status" value="1"/>
</dbReference>
<accession>A0A2B4S481</accession>
<dbReference type="GO" id="GO:0016747">
    <property type="term" value="F:acyltransferase activity, transferring groups other than amino-acyl groups"/>
    <property type="evidence" value="ECO:0007669"/>
    <property type="project" value="InterPro"/>
</dbReference>
<dbReference type="Gene3D" id="3.40.630.30">
    <property type="match status" value="1"/>
</dbReference>
<keyword evidence="2" id="KW-0808">Transferase</keyword>
<proteinExistence type="predicted"/>
<evidence type="ECO:0000313" key="2">
    <source>
        <dbReference type="EMBL" id="PFX23590.1"/>
    </source>
</evidence>
<dbReference type="InterPro" id="IPR056483">
    <property type="entry name" value="Hisat_C"/>
</dbReference>
<dbReference type="AlphaFoldDB" id="A0A2B4S481"/>
<dbReference type="Proteomes" id="UP000225706">
    <property type="component" value="Unassembled WGS sequence"/>
</dbReference>
<dbReference type="PROSITE" id="PS51186">
    <property type="entry name" value="GNAT"/>
    <property type="match status" value="1"/>
</dbReference>
<dbReference type="Pfam" id="PF24066">
    <property type="entry name" value="Hisat_C"/>
    <property type="match status" value="2"/>
</dbReference>
<dbReference type="InterPro" id="IPR000182">
    <property type="entry name" value="GNAT_dom"/>
</dbReference>
<evidence type="ECO:0000313" key="3">
    <source>
        <dbReference type="Proteomes" id="UP000225706"/>
    </source>
</evidence>
<comment type="caution">
    <text evidence="2">The sequence shown here is derived from an EMBL/GenBank/DDBJ whole genome shotgun (WGS) entry which is preliminary data.</text>
</comment>
<protein>
    <submittedName>
        <fullName evidence="2">Putative N-acetyltransferase 16</fullName>
    </submittedName>
</protein>
<keyword evidence="3" id="KW-1185">Reference proteome</keyword>
<organism evidence="2 3">
    <name type="scientific">Stylophora pistillata</name>
    <name type="common">Smooth cauliflower coral</name>
    <dbReference type="NCBI Taxonomy" id="50429"/>
    <lineage>
        <taxon>Eukaryota</taxon>
        <taxon>Metazoa</taxon>
        <taxon>Cnidaria</taxon>
        <taxon>Anthozoa</taxon>
        <taxon>Hexacorallia</taxon>
        <taxon>Scleractinia</taxon>
        <taxon>Astrocoeniina</taxon>
        <taxon>Pocilloporidae</taxon>
        <taxon>Stylophora</taxon>
    </lineage>
</organism>
<feature type="domain" description="N-acetyltransferase" evidence="1">
    <location>
        <begin position="37"/>
        <end position="198"/>
    </location>
</feature>
<name>A0A2B4S481_STYPI</name>
<dbReference type="PANTHER" id="PTHR47403">
    <property type="entry name" value="LOC100145250 PROTEIN"/>
    <property type="match status" value="1"/>
</dbReference>
<dbReference type="PANTHER" id="PTHR47403:SF6">
    <property type="entry name" value="N-ACETYLTRANSFERASE DOMAIN-CONTAINING PROTEIN"/>
    <property type="match status" value="1"/>
</dbReference>
<dbReference type="InterPro" id="IPR016181">
    <property type="entry name" value="Acyl_CoA_acyltransferase"/>
</dbReference>
<dbReference type="EMBL" id="LSMT01000203">
    <property type="protein sequence ID" value="PFX23590.1"/>
    <property type="molecule type" value="Genomic_DNA"/>
</dbReference>
<reference evidence="3" key="1">
    <citation type="journal article" date="2017" name="bioRxiv">
        <title>Comparative analysis of the genomes of Stylophora pistillata and Acropora digitifera provides evidence for extensive differences between species of corals.</title>
        <authorList>
            <person name="Voolstra C.R."/>
            <person name="Li Y."/>
            <person name="Liew Y.J."/>
            <person name="Baumgarten S."/>
            <person name="Zoccola D."/>
            <person name="Flot J.-F."/>
            <person name="Tambutte S."/>
            <person name="Allemand D."/>
            <person name="Aranda M."/>
        </authorList>
    </citation>
    <scope>NUCLEOTIDE SEQUENCE [LARGE SCALE GENOMIC DNA]</scope>
</reference>
<evidence type="ECO:0000259" key="1">
    <source>
        <dbReference type="PROSITE" id="PS51186"/>
    </source>
</evidence>
<sequence length="536" mass="61377">MGSRLFHRLSCSTLFCRKDCIFRTNYRLLSSLKGGQVVVRFAKASHFDEVLKLSRKLKDTFDYVPYRLHKWLQESNRIPLVAEIGTDVVGFEECSILDGEESVLLEAGRIDPDHRHQGILGLLRSLGPSLIREKFPKVFRTRYTVWSGAYQAVKKTNQKRNIYDEELYHYDFLSYKVEPEHVSFKYKLENCTKLKPCPKEEFKKHILENASTSSLFPDNMLAIDWQPFKAIPTNFESIVQDQDRYFVDSSNDLAGALTSFSLGRFVQLVRGQVWTSTIYAKDSKLCQSHVIHQLTSACQSAKGSFLFSTFQDPSLTRFHNWLTEPNRINIVAEKGSKVVGFMGMSVVDCEESVVIEVDPEQVNFEHKLENCSSLRPYPKEEFQKNVLKNTGTRSLLPNNILVIDWQPFEAILSNIEHISQDRDQYFVDSPSGCQGQLNPLSFSLGRCVLLVCGMVRSSTIYAKDSKLCRSHVIHQSKSACQTAQGSFYFSTYQDPSLTKYCKEVLHYIPGVTRINDEEPTQTMFIFEGKLEANTIK</sequence>
<dbReference type="OrthoDB" id="5950117at2759"/>
<gene>
    <name evidence="2" type="primary">nat16</name>
    <name evidence="2" type="ORF">AWC38_SpisGene11870</name>
</gene>